<evidence type="ECO:0000256" key="2">
    <source>
        <dbReference type="SAM" id="SignalP"/>
    </source>
</evidence>
<dbReference type="AlphaFoldDB" id="A0A444U4Q0"/>
<keyword evidence="2" id="KW-0732">Signal</keyword>
<feature type="chain" id="PRO_5019106810" evidence="2">
    <location>
        <begin position="23"/>
        <end position="322"/>
    </location>
</feature>
<evidence type="ECO:0000256" key="1">
    <source>
        <dbReference type="SAM" id="MobiDB-lite"/>
    </source>
</evidence>
<evidence type="ECO:0000313" key="4">
    <source>
        <dbReference type="Proteomes" id="UP000289886"/>
    </source>
</evidence>
<sequence length="322" mass="35814">MKFTHLVMAALLIAALCSQTLGSMLTINLYQNGTIVVQGSVASLVGFEEIFITLKNMAETEKLKPQNKEKSKDEQQATEMSLPAPDNTDSIESTAPADTDREPPCPAPPQERHSTVSQLRESLALLVEIRELVLTRLSDNDPPTQQLRDQLTQVKNEYKALFRELRAEVKEIQQDRETLKRELAGVREEMQQRERRHTAPSSSNSMGSTVNQTAEKPCRETAPHTPTTPARHADTPTHSADLTHSENTQSDTGQKPEPVPEAAPTPSSRQQHHAEVALLIDSNGKFISEQRLFPGRKHPVAPYTGMDQPTKTCQRNGAKLQY</sequence>
<accession>A0A444U4Q0</accession>
<name>A0A444U4Q0_ACIRT</name>
<dbReference type="Proteomes" id="UP000289886">
    <property type="component" value="Unassembled WGS sequence"/>
</dbReference>
<proteinExistence type="predicted"/>
<feature type="region of interest" description="Disordered" evidence="1">
    <location>
        <begin position="298"/>
        <end position="322"/>
    </location>
</feature>
<evidence type="ECO:0000313" key="3">
    <source>
        <dbReference type="EMBL" id="RXM30111.1"/>
    </source>
</evidence>
<feature type="region of interest" description="Disordered" evidence="1">
    <location>
        <begin position="186"/>
        <end position="272"/>
    </location>
</feature>
<comment type="caution">
    <text evidence="3">The sequence shown here is derived from an EMBL/GenBank/DDBJ whole genome shotgun (WGS) entry which is preliminary data.</text>
</comment>
<feature type="compositionally biased region" description="Basic and acidic residues" evidence="1">
    <location>
        <begin position="63"/>
        <end position="75"/>
    </location>
</feature>
<gene>
    <name evidence="3" type="ORF">EOD39_8157</name>
</gene>
<feature type="compositionally biased region" description="Polar residues" evidence="1">
    <location>
        <begin position="240"/>
        <end position="253"/>
    </location>
</feature>
<feature type="region of interest" description="Disordered" evidence="1">
    <location>
        <begin position="63"/>
        <end position="118"/>
    </location>
</feature>
<reference evidence="3 4" key="1">
    <citation type="submission" date="2019-01" db="EMBL/GenBank/DDBJ databases">
        <title>Draft Genome and Complete Hox-Cluster Characterization of the Sterlet Sturgeon (Acipenser ruthenus).</title>
        <authorList>
            <person name="Wei Q."/>
        </authorList>
    </citation>
    <scope>NUCLEOTIDE SEQUENCE [LARGE SCALE GENOMIC DNA]</scope>
    <source>
        <strain evidence="3">WHYD16114868_AA</strain>
        <tissue evidence="3">Blood</tissue>
    </source>
</reference>
<organism evidence="3 4">
    <name type="scientific">Acipenser ruthenus</name>
    <name type="common">Sterlet sturgeon</name>
    <dbReference type="NCBI Taxonomy" id="7906"/>
    <lineage>
        <taxon>Eukaryota</taxon>
        <taxon>Metazoa</taxon>
        <taxon>Chordata</taxon>
        <taxon>Craniata</taxon>
        <taxon>Vertebrata</taxon>
        <taxon>Euteleostomi</taxon>
        <taxon>Actinopterygii</taxon>
        <taxon>Chondrostei</taxon>
        <taxon>Acipenseriformes</taxon>
        <taxon>Acipenseridae</taxon>
        <taxon>Acipenser</taxon>
    </lineage>
</organism>
<keyword evidence="4" id="KW-1185">Reference proteome</keyword>
<feature type="compositionally biased region" description="Polar residues" evidence="1">
    <location>
        <begin position="199"/>
        <end position="214"/>
    </location>
</feature>
<feature type="signal peptide" evidence="2">
    <location>
        <begin position="1"/>
        <end position="22"/>
    </location>
</feature>
<dbReference type="EMBL" id="SCEB01215329">
    <property type="protein sequence ID" value="RXM30111.1"/>
    <property type="molecule type" value="Genomic_DNA"/>
</dbReference>
<protein>
    <submittedName>
        <fullName evidence="3">Uncharacterized protein</fullName>
    </submittedName>
</protein>